<feature type="region of interest" description="Disordered" evidence="1">
    <location>
        <begin position="219"/>
        <end position="259"/>
    </location>
</feature>
<dbReference type="Gene3D" id="3.40.630.30">
    <property type="match status" value="1"/>
</dbReference>
<dbReference type="SUPFAM" id="SSF55729">
    <property type="entry name" value="Acyl-CoA N-acyltransferases (Nat)"/>
    <property type="match status" value="1"/>
</dbReference>
<dbReference type="AlphaFoldDB" id="A0A6C0EIC8"/>
<accession>A0A6C0EIC8</accession>
<dbReference type="EMBL" id="MN738862">
    <property type="protein sequence ID" value="QHT28532.1"/>
    <property type="molecule type" value="Genomic_DNA"/>
</dbReference>
<evidence type="ECO:0000313" key="2">
    <source>
        <dbReference type="EMBL" id="QHT28532.1"/>
    </source>
</evidence>
<dbReference type="InterPro" id="IPR016181">
    <property type="entry name" value="Acyl_CoA_acyltransferase"/>
</dbReference>
<reference evidence="2" key="1">
    <citation type="journal article" date="2020" name="Nature">
        <title>Giant virus diversity and host interactions through global metagenomics.</title>
        <authorList>
            <person name="Schulz F."/>
            <person name="Roux S."/>
            <person name="Paez-Espino D."/>
            <person name="Jungbluth S."/>
            <person name="Walsh D.A."/>
            <person name="Denef V.J."/>
            <person name="McMahon K.D."/>
            <person name="Konstantinidis K.T."/>
            <person name="Eloe-Fadrosh E.A."/>
            <person name="Kyrpides N.C."/>
            <person name="Woyke T."/>
        </authorList>
    </citation>
    <scope>NUCLEOTIDE SEQUENCE</scope>
    <source>
        <strain evidence="2">GVMAG-M-3300001348-25</strain>
    </source>
</reference>
<protein>
    <submittedName>
        <fullName evidence="2">Uncharacterized protein</fullName>
    </submittedName>
</protein>
<feature type="compositionally biased region" description="Basic residues" evidence="1">
    <location>
        <begin position="226"/>
        <end position="259"/>
    </location>
</feature>
<organism evidence="2">
    <name type="scientific">viral metagenome</name>
    <dbReference type="NCBI Taxonomy" id="1070528"/>
    <lineage>
        <taxon>unclassified sequences</taxon>
        <taxon>metagenomes</taxon>
        <taxon>organismal metagenomes</taxon>
    </lineage>
</organism>
<sequence length="259" mass="30202">MSEVLIYNIDENPDEFDFYSREILKNARVQFCQGKIGEQFIYDTLQECDYLFVHKFENDIRGFATIYYYSDGGGTPYLYINLICNSIFHSMKTRANQDLRRIGGKAIIELVIQLAQQIGCSYVKLSAIDEVIPYYYKLGFRFLNAPLNSEIDSKAEGLVRGLRTAQQQDLTPEIENKMKQIITRYYPGYLSEGTQGMLGKISGSRIATMQEDGIPMIYDLHAQRTGGKKRKTRKRRRNKRKKTIKRKSRKQNKSIRRRK</sequence>
<name>A0A6C0EIC8_9ZZZZ</name>
<proteinExistence type="predicted"/>
<evidence type="ECO:0000256" key="1">
    <source>
        <dbReference type="SAM" id="MobiDB-lite"/>
    </source>
</evidence>